<keyword evidence="1" id="KW-0472">Membrane</keyword>
<dbReference type="EMBL" id="CAJEWN010000003">
    <property type="protein sequence ID" value="CAD2124954.1"/>
    <property type="molecule type" value="Genomic_DNA"/>
</dbReference>
<evidence type="ECO:0000313" key="3">
    <source>
        <dbReference type="Proteomes" id="UP000580250"/>
    </source>
</evidence>
<protein>
    <submittedName>
        <fullName evidence="2">Uncharacterized protein</fullName>
    </submittedName>
</protein>
<dbReference type="Proteomes" id="UP000580250">
    <property type="component" value="Unassembled WGS sequence"/>
</dbReference>
<accession>A0A6V7TL62</accession>
<name>A0A6V7TL62_MELEN</name>
<organism evidence="2 3">
    <name type="scientific">Meloidogyne enterolobii</name>
    <name type="common">Root-knot nematode worm</name>
    <name type="synonym">Meloidogyne mayaguensis</name>
    <dbReference type="NCBI Taxonomy" id="390850"/>
    <lineage>
        <taxon>Eukaryota</taxon>
        <taxon>Metazoa</taxon>
        <taxon>Ecdysozoa</taxon>
        <taxon>Nematoda</taxon>
        <taxon>Chromadorea</taxon>
        <taxon>Rhabditida</taxon>
        <taxon>Tylenchina</taxon>
        <taxon>Tylenchomorpha</taxon>
        <taxon>Tylenchoidea</taxon>
        <taxon>Meloidogynidae</taxon>
        <taxon>Meloidogyninae</taxon>
        <taxon>Meloidogyne</taxon>
    </lineage>
</organism>
<feature type="transmembrane region" description="Helical" evidence="1">
    <location>
        <begin position="46"/>
        <end position="69"/>
    </location>
</feature>
<proteinExistence type="predicted"/>
<evidence type="ECO:0000256" key="1">
    <source>
        <dbReference type="SAM" id="Phobius"/>
    </source>
</evidence>
<keyword evidence="1" id="KW-1133">Transmembrane helix</keyword>
<keyword evidence="1" id="KW-0812">Transmembrane</keyword>
<comment type="caution">
    <text evidence="2">The sequence shown here is derived from an EMBL/GenBank/DDBJ whole genome shotgun (WGS) entry which is preliminary data.</text>
</comment>
<evidence type="ECO:0000313" key="2">
    <source>
        <dbReference type="EMBL" id="CAD2124954.1"/>
    </source>
</evidence>
<dbReference type="AlphaFoldDB" id="A0A6V7TL62"/>
<gene>
    <name evidence="2" type="ORF">MENT_LOCUS1013</name>
</gene>
<reference evidence="2 3" key="1">
    <citation type="submission" date="2020-08" db="EMBL/GenBank/DDBJ databases">
        <authorList>
            <person name="Koutsovoulos G."/>
            <person name="Danchin GJ E."/>
        </authorList>
    </citation>
    <scope>NUCLEOTIDE SEQUENCE [LARGE SCALE GENOMIC DNA]</scope>
</reference>
<sequence>MTKPKEMSKLTTPFTSQIPFLLTFPPNGHRTAKTMKSVHSAHFTSYIYSLFLFLSQKLSSLLFILSFIYSSPLIISPSY</sequence>